<accession>A0A8J3UGC7</accession>
<protein>
    <recommendedName>
        <fullName evidence="3">Tn3 transposase DDE domain-containing protein</fullName>
    </recommendedName>
</protein>
<evidence type="ECO:0000313" key="2">
    <source>
        <dbReference type="Proteomes" id="UP000622547"/>
    </source>
</evidence>
<evidence type="ECO:0000313" key="1">
    <source>
        <dbReference type="EMBL" id="GII42796.1"/>
    </source>
</evidence>
<dbReference type="Proteomes" id="UP000622547">
    <property type="component" value="Unassembled WGS sequence"/>
</dbReference>
<dbReference type="EMBL" id="BOOP01000047">
    <property type="protein sequence ID" value="GII42796.1"/>
    <property type="molecule type" value="Genomic_DNA"/>
</dbReference>
<name>A0A8J3UGC7_9ACTN</name>
<proteinExistence type="predicted"/>
<evidence type="ECO:0008006" key="3">
    <source>
        <dbReference type="Google" id="ProtNLM"/>
    </source>
</evidence>
<reference evidence="1 2" key="1">
    <citation type="submission" date="2021-01" db="EMBL/GenBank/DDBJ databases">
        <title>Whole genome shotgun sequence of Planotetraspora phitsanulokensis NBRC 104273.</title>
        <authorList>
            <person name="Komaki H."/>
            <person name="Tamura T."/>
        </authorList>
    </citation>
    <scope>NUCLEOTIDE SEQUENCE [LARGE SCALE GENOMIC DNA]</scope>
    <source>
        <strain evidence="1 2">NBRC 104273</strain>
    </source>
</reference>
<keyword evidence="2" id="KW-1185">Reference proteome</keyword>
<sequence>MLNALVLFNTRYLDAAVTQLRAEDIRPICGPTDHEASQLESCVVPQIKWQLTVETQGLSVVAGRR</sequence>
<organism evidence="1 2">
    <name type="scientific">Planotetraspora phitsanulokensis</name>
    <dbReference type="NCBI Taxonomy" id="575192"/>
    <lineage>
        <taxon>Bacteria</taxon>
        <taxon>Bacillati</taxon>
        <taxon>Actinomycetota</taxon>
        <taxon>Actinomycetes</taxon>
        <taxon>Streptosporangiales</taxon>
        <taxon>Streptosporangiaceae</taxon>
        <taxon>Planotetraspora</taxon>
    </lineage>
</organism>
<comment type="caution">
    <text evidence="1">The sequence shown here is derived from an EMBL/GenBank/DDBJ whole genome shotgun (WGS) entry which is preliminary data.</text>
</comment>
<dbReference type="AlphaFoldDB" id="A0A8J3UGC7"/>
<gene>
    <name evidence="1" type="ORF">Pph01_77990</name>
</gene>